<dbReference type="Gene3D" id="1.10.10.10">
    <property type="entry name" value="Winged helix-like DNA-binding domain superfamily/Winged helix DNA-binding domain"/>
    <property type="match status" value="1"/>
</dbReference>
<dbReference type="InterPro" id="IPR001845">
    <property type="entry name" value="HTH_ArsR_DNA-bd_dom"/>
</dbReference>
<dbReference type="InterPro" id="IPR036196">
    <property type="entry name" value="Ptyr_pPase_sf"/>
</dbReference>
<dbReference type="AlphaFoldDB" id="A0A3B0SIV4"/>
<dbReference type="SMART" id="SM00226">
    <property type="entry name" value="LMWPc"/>
    <property type="match status" value="1"/>
</dbReference>
<dbReference type="EMBL" id="UOEG01000240">
    <property type="protein sequence ID" value="VAW02352.1"/>
    <property type="molecule type" value="Genomic_DNA"/>
</dbReference>
<dbReference type="GO" id="GO:0030612">
    <property type="term" value="F:arsenate reductase (thioredoxin) activity"/>
    <property type="evidence" value="ECO:0007669"/>
    <property type="project" value="UniProtKB-EC"/>
</dbReference>
<dbReference type="PANTHER" id="PTHR43428:SF1">
    <property type="entry name" value="ARSENATE REDUCTASE"/>
    <property type="match status" value="1"/>
</dbReference>
<dbReference type="CDD" id="cd00090">
    <property type="entry name" value="HTH_ARSR"/>
    <property type="match status" value="1"/>
</dbReference>
<dbReference type="Pfam" id="PF12840">
    <property type="entry name" value="HTH_20"/>
    <property type="match status" value="1"/>
</dbReference>
<dbReference type="InterPro" id="IPR036388">
    <property type="entry name" value="WH-like_DNA-bd_sf"/>
</dbReference>
<dbReference type="InterPro" id="IPR036390">
    <property type="entry name" value="WH_DNA-bd_sf"/>
</dbReference>
<protein>
    <submittedName>
        <fullName evidence="3">Arsenate reductase thioredoxin-coupled, LMWP family</fullName>
        <ecNumber evidence="3">1.20.4.4</ecNumber>
    </submittedName>
</protein>
<dbReference type="Pfam" id="PF01451">
    <property type="entry name" value="LMWPc"/>
    <property type="match status" value="1"/>
</dbReference>
<dbReference type="CDD" id="cd16345">
    <property type="entry name" value="LMWP_ArsC"/>
    <property type="match status" value="1"/>
</dbReference>
<reference evidence="3" key="1">
    <citation type="submission" date="2018-06" db="EMBL/GenBank/DDBJ databases">
        <authorList>
            <person name="Zhirakovskaya E."/>
        </authorList>
    </citation>
    <scope>NUCLEOTIDE SEQUENCE</scope>
</reference>
<dbReference type="SUPFAM" id="SSF46785">
    <property type="entry name" value="Winged helix' DNA-binding domain"/>
    <property type="match status" value="1"/>
</dbReference>
<organism evidence="3">
    <name type="scientific">hydrothermal vent metagenome</name>
    <dbReference type="NCBI Taxonomy" id="652676"/>
    <lineage>
        <taxon>unclassified sequences</taxon>
        <taxon>metagenomes</taxon>
        <taxon>ecological metagenomes</taxon>
    </lineage>
</organism>
<dbReference type="PROSITE" id="PS50987">
    <property type="entry name" value="HTH_ARSR_2"/>
    <property type="match status" value="1"/>
</dbReference>
<keyword evidence="1" id="KW-0059">Arsenical resistance</keyword>
<dbReference type="EC" id="1.20.4.4" evidence="3"/>
<dbReference type="SUPFAM" id="SSF52788">
    <property type="entry name" value="Phosphotyrosine protein phosphatases I"/>
    <property type="match status" value="1"/>
</dbReference>
<dbReference type="GO" id="GO:0003700">
    <property type="term" value="F:DNA-binding transcription factor activity"/>
    <property type="evidence" value="ECO:0007669"/>
    <property type="project" value="InterPro"/>
</dbReference>
<gene>
    <name evidence="3" type="ORF">MNBD_ALPHA07-1336</name>
</gene>
<feature type="domain" description="HTH arsR-type" evidence="2">
    <location>
        <begin position="1"/>
        <end position="94"/>
    </location>
</feature>
<dbReference type="PANTHER" id="PTHR43428">
    <property type="entry name" value="ARSENATE REDUCTASE"/>
    <property type="match status" value="1"/>
</dbReference>
<dbReference type="InterPro" id="IPR023485">
    <property type="entry name" value="Ptyr_pPase"/>
</dbReference>
<sequence>MEKLILDRLTTLGHPNRMALFRLLMRRYPQAVPAGELGQALGLKASTLSVYLSALAGVGLIDKSRHGTSLHYRVVPEAAREIIDYLFFDCCRGRPQLCAGFEPFPASEHPPEPTRKLNIIFICTGNSARSIMAEAILRDLAPERFNVYSAGTRPATAPHPLALDTLKRNRHDISGLRSENLDEFHQPGAPQMDFIFTVCDAAANEECAIWPGRPISGHWGIPDPASAIGNEAEKALAFARAYGQMRARIEAFTALPEIAPGAPELQNSIDEISTIPTKAKG</sequence>
<dbReference type="InterPro" id="IPR011991">
    <property type="entry name" value="ArsR-like_HTH"/>
</dbReference>
<accession>A0A3B0SIV4</accession>
<evidence type="ECO:0000313" key="3">
    <source>
        <dbReference type="EMBL" id="VAW02352.1"/>
    </source>
</evidence>
<proteinExistence type="predicted"/>
<name>A0A3B0SIV4_9ZZZZ</name>
<evidence type="ECO:0000256" key="1">
    <source>
        <dbReference type="ARBA" id="ARBA00022849"/>
    </source>
</evidence>
<keyword evidence="3" id="KW-0560">Oxidoreductase</keyword>
<dbReference type="Gene3D" id="3.40.50.2300">
    <property type="match status" value="1"/>
</dbReference>
<dbReference type="GO" id="GO:0046685">
    <property type="term" value="P:response to arsenic-containing substance"/>
    <property type="evidence" value="ECO:0007669"/>
    <property type="project" value="UniProtKB-KW"/>
</dbReference>
<dbReference type="SMART" id="SM00418">
    <property type="entry name" value="HTH_ARSR"/>
    <property type="match status" value="1"/>
</dbReference>
<evidence type="ECO:0000259" key="2">
    <source>
        <dbReference type="PROSITE" id="PS50987"/>
    </source>
</evidence>